<dbReference type="AlphaFoldDB" id="A0A7W3R7U5"/>
<comment type="caution">
    <text evidence="1">The sequence shown here is derived from an EMBL/GenBank/DDBJ whole genome shotgun (WGS) entry which is preliminary data.</text>
</comment>
<organism evidence="1 2">
    <name type="scientific">Thermomonospora cellulosilytica</name>
    <dbReference type="NCBI Taxonomy" id="1411118"/>
    <lineage>
        <taxon>Bacteria</taxon>
        <taxon>Bacillati</taxon>
        <taxon>Actinomycetota</taxon>
        <taxon>Actinomycetes</taxon>
        <taxon>Streptosporangiales</taxon>
        <taxon>Thermomonosporaceae</taxon>
        <taxon>Thermomonospora</taxon>
    </lineage>
</organism>
<evidence type="ECO:0000313" key="1">
    <source>
        <dbReference type="EMBL" id="MBA9003568.1"/>
    </source>
</evidence>
<sequence>MFRTAVKTALAAGAAVLVLTGCQPTKMGSAAIIGDERITTAALHRTVQEWNEQFRADPEANMRRAGALAPDQRLPMDAVSDSQLREALTRLVMIRLSDEVARAERIAVSPGQIDGLIEQAGGLERAESITLASGLPERHARDLARHEVILQTVLMRHGFGPGATRDRLEQAKQQTMRLYADAVRRLDVRINPRYGGAFDVSRMFDGSRLAVMPTVPRLSRGETGTGELPGDAG</sequence>
<gene>
    <name evidence="1" type="ORF">HNR21_002450</name>
</gene>
<dbReference type="Proteomes" id="UP000539313">
    <property type="component" value="Unassembled WGS sequence"/>
</dbReference>
<accession>A0A7W3R7U5</accession>
<dbReference type="RefSeq" id="WP_182705279.1">
    <property type="nucleotide sequence ID" value="NZ_JACJII010000001.1"/>
</dbReference>
<dbReference type="EMBL" id="JACJII010000001">
    <property type="protein sequence ID" value="MBA9003568.1"/>
    <property type="molecule type" value="Genomic_DNA"/>
</dbReference>
<proteinExistence type="predicted"/>
<keyword evidence="2" id="KW-1185">Reference proteome</keyword>
<name>A0A7W3R7U5_9ACTN</name>
<evidence type="ECO:0008006" key="3">
    <source>
        <dbReference type="Google" id="ProtNLM"/>
    </source>
</evidence>
<dbReference type="PROSITE" id="PS51257">
    <property type="entry name" value="PROKAR_LIPOPROTEIN"/>
    <property type="match status" value="1"/>
</dbReference>
<evidence type="ECO:0000313" key="2">
    <source>
        <dbReference type="Proteomes" id="UP000539313"/>
    </source>
</evidence>
<protein>
    <recommendedName>
        <fullName evidence="3">Lipoprotein</fullName>
    </recommendedName>
</protein>
<reference evidence="1 2" key="1">
    <citation type="submission" date="2020-08" db="EMBL/GenBank/DDBJ databases">
        <title>Sequencing the genomes of 1000 actinobacteria strains.</title>
        <authorList>
            <person name="Klenk H.-P."/>
        </authorList>
    </citation>
    <scope>NUCLEOTIDE SEQUENCE [LARGE SCALE GENOMIC DNA]</scope>
    <source>
        <strain evidence="1 2">DSM 45823</strain>
    </source>
</reference>